<dbReference type="OrthoDB" id="9785394at2"/>
<keyword evidence="9" id="KW-1185">Reference proteome</keyword>
<dbReference type="RefSeq" id="WP_048694328.1">
    <property type="nucleotide sequence ID" value="NZ_KQ130499.1"/>
</dbReference>
<dbReference type="PANTHER" id="PTHR19277">
    <property type="entry name" value="PENTRAXIN"/>
    <property type="match status" value="1"/>
</dbReference>
<evidence type="ECO:0000256" key="4">
    <source>
        <dbReference type="ARBA" id="ARBA00022837"/>
    </source>
</evidence>
<dbReference type="STRING" id="1513271.XM47_15175"/>
<evidence type="ECO:0000256" key="5">
    <source>
        <dbReference type="ARBA" id="ARBA00023157"/>
    </source>
</evidence>
<comment type="caution">
    <text evidence="8">The sequence shown here is derived from an EMBL/GenBank/DDBJ whole genome shotgun (WGS) entry which is preliminary data.</text>
</comment>
<dbReference type="Pfam" id="PF07691">
    <property type="entry name" value="PA14"/>
    <property type="match status" value="1"/>
</dbReference>
<reference evidence="8 9" key="1">
    <citation type="submission" date="2015-04" db="EMBL/GenBank/DDBJ databases">
        <title>Draft Genome Sequence of the Novel Agar-Digesting Marine Bacterium Q1.</title>
        <authorList>
            <person name="Li Y."/>
            <person name="Li D."/>
            <person name="Chen G."/>
            <person name="Du Z."/>
        </authorList>
    </citation>
    <scope>NUCLEOTIDE SEQUENCE [LARGE SCALE GENOMIC DNA]</scope>
    <source>
        <strain evidence="8 9">Q1</strain>
    </source>
</reference>
<evidence type="ECO:0000313" key="8">
    <source>
        <dbReference type="EMBL" id="KMT64332.1"/>
    </source>
</evidence>
<dbReference type="PANTHER" id="PTHR19277:SF125">
    <property type="entry name" value="B6"/>
    <property type="match status" value="1"/>
</dbReference>
<dbReference type="InterPro" id="IPR013320">
    <property type="entry name" value="ConA-like_dom_sf"/>
</dbReference>
<evidence type="ECO:0000256" key="2">
    <source>
        <dbReference type="ARBA" id="ARBA00022723"/>
    </source>
</evidence>
<evidence type="ECO:0000256" key="1">
    <source>
        <dbReference type="ARBA" id="ARBA00001913"/>
    </source>
</evidence>
<dbReference type="PROSITE" id="PS51820">
    <property type="entry name" value="PA14"/>
    <property type="match status" value="1"/>
</dbReference>
<dbReference type="InterPro" id="IPR006558">
    <property type="entry name" value="LamG-like"/>
</dbReference>
<keyword evidence="5" id="KW-1015">Disulfide bond</keyword>
<dbReference type="Pfam" id="PF13385">
    <property type="entry name" value="Laminin_G_3"/>
    <property type="match status" value="4"/>
</dbReference>
<dbReference type="Gene3D" id="3.90.182.10">
    <property type="entry name" value="Toxin - Anthrax Protective Antigen,domain 1"/>
    <property type="match status" value="1"/>
</dbReference>
<gene>
    <name evidence="8" type="ORF">XM47_15175</name>
</gene>
<organism evidence="8 9">
    <name type="scientific">Catenovulum maritimum</name>
    <dbReference type="NCBI Taxonomy" id="1513271"/>
    <lineage>
        <taxon>Bacteria</taxon>
        <taxon>Pseudomonadati</taxon>
        <taxon>Pseudomonadota</taxon>
        <taxon>Gammaproteobacteria</taxon>
        <taxon>Alteromonadales</taxon>
        <taxon>Alteromonadaceae</taxon>
        <taxon>Catenovulum</taxon>
    </lineage>
</organism>
<evidence type="ECO:0000256" key="6">
    <source>
        <dbReference type="SAM" id="SignalP"/>
    </source>
</evidence>
<dbReference type="Proteomes" id="UP000037600">
    <property type="component" value="Unassembled WGS sequence"/>
</dbReference>
<dbReference type="InterPro" id="IPR011658">
    <property type="entry name" value="PA14_dom"/>
</dbReference>
<evidence type="ECO:0000313" key="9">
    <source>
        <dbReference type="Proteomes" id="UP000037600"/>
    </source>
</evidence>
<dbReference type="SUPFAM" id="SSF56988">
    <property type="entry name" value="Anthrax protective antigen"/>
    <property type="match status" value="1"/>
</dbReference>
<keyword evidence="2" id="KW-0479">Metal-binding</keyword>
<evidence type="ECO:0000259" key="7">
    <source>
        <dbReference type="PROSITE" id="PS51820"/>
    </source>
</evidence>
<name>A0A0J8GNF0_9ALTE</name>
<feature type="signal peptide" evidence="6">
    <location>
        <begin position="1"/>
        <end position="23"/>
    </location>
</feature>
<feature type="domain" description="PA14" evidence="7">
    <location>
        <begin position="166"/>
        <end position="321"/>
    </location>
</feature>
<accession>A0A0J8GNF0</accession>
<keyword evidence="3 6" id="KW-0732">Signal</keyword>
<proteinExistence type="predicted"/>
<dbReference type="InterPro" id="IPR051360">
    <property type="entry name" value="Neuronal_Pentraxin_Related"/>
</dbReference>
<feature type="chain" id="PRO_5005298837" description="PA14 domain-containing protein" evidence="6">
    <location>
        <begin position="24"/>
        <end position="1324"/>
    </location>
</feature>
<dbReference type="Gene3D" id="2.60.120.200">
    <property type="match status" value="4"/>
</dbReference>
<evidence type="ECO:0000256" key="3">
    <source>
        <dbReference type="ARBA" id="ARBA00022729"/>
    </source>
</evidence>
<sequence>MLKLNLKACLVLLLITVSYIARAADSIPDNSVTLGLKQSIKTTNLPQGTKDATIEFWFKTASANSGLMQVIFTPALNNPQPNISAWLENGILKISNFPGASALMSSTKTLNDNQWHHFALTAESQTDNNLVFKWFLDGDKQASYKLKDGATKGYFSSAVVKLLSAEFYAGLQAEYYRSQWIEYCHYTACSYTGYEHFKTLLGRQLDQNIGNFYGHGAPRSSGFTVPNDQFAIKWQGYLLAPETGEYALSTVSDDGLKLWIDDNLVIDKWQDGGHEASHTLTTTANSLHKIKMDYYEKSGGSYVRLRWDPPHTNIFDIPAGHFYWQDPTDITASFAEPRLWNSVRTEQEIKQAYNLPLDGHEQGLNNYTRFTAFADLNEQHRYFWSRTGQNSQVSVISNAKAKDLISATIELPVVNAATGQHALSLDGTQAQTLSAKAAGYGDLLSNKSYTIEFWARNGNRRASHNSSSFNPAVAVVGADARASYAFGFSNEKIFCANQRAGGGIVNANAEELPTPWVHIACSYDLSTGAMNVYRNGDLVGSNTGISAVIATSDLLIGTDGFNNHYKGELDELRIWHSVRTQAEIKANMRQRITQQPTNLVLYQTFDNPSIGDSETQYNFKDVFNANTLLGQADTLSRQQLTYGVKLDNLDKDGAIPVNGEQALRFDSPSQSASINLTAEQLTSIESAFTFSAWVNTTSAAKSEQFIAGNDTWLLTRSVNNQLNLYQVGNATAVITSSKFLTNANWQQFAVVYSNNKLSLYLNGVIEGTADVVLAKASTGLELAKTSQSNISLSPFNGSYDQLQLWQSALSAEQLIKLFKLDLQGGEPGLIAKQSFNKAQVMPTGSLLFSAMTLTDLAASNIVDGLAFSKTDLEQAYYFDGVDDSLTTGLVELDLTDGISVDFWSRLAALNQDSVIFKQASDTSSFTLGVTSSNQFYCDMAGFKVTTAAESLDLLWHHWACVLELDKQDNLQLAIYKDGVKLASETSSTSISYKQNLAVVLGHHDTAFFHGWLDELHIWSRTLVASDLNRLQKSSPAANSEKLTAYWHFNDVFAGIYTDAISGVNAISAANSAPQTSAGIELSDTALTLGGQAPTGELKYGLWQGQAIISAVNESHFEVTADAAAKPTATSTTFALPFLIHGNASATHLLSEATLMQTKSTASEAIKRVIITDQTMLANYDGIIRRNGKLTGIRLSALPFVLNYDATSKKVNTQQMMQGSIGEGGAVSIVIEYAKDHPINPYRHLYHPDLDQGFVITRNIQFSFDAYSAEQKANNTKLGVSELSGTYTEKVTGLHKQTKDGSLAPIISTGQFNMQLVSPVTELNK</sequence>
<dbReference type="SMART" id="SM00758">
    <property type="entry name" value="PA14"/>
    <property type="match status" value="1"/>
</dbReference>
<dbReference type="GO" id="GO:0046872">
    <property type="term" value="F:metal ion binding"/>
    <property type="evidence" value="ECO:0007669"/>
    <property type="project" value="UniProtKB-KW"/>
</dbReference>
<dbReference type="InterPro" id="IPR037524">
    <property type="entry name" value="PA14/GLEYA"/>
</dbReference>
<dbReference type="SUPFAM" id="SSF49899">
    <property type="entry name" value="Concanavalin A-like lectins/glucanases"/>
    <property type="match status" value="4"/>
</dbReference>
<keyword evidence="4" id="KW-0106">Calcium</keyword>
<dbReference type="EMBL" id="LAZL01000027">
    <property type="protein sequence ID" value="KMT64332.1"/>
    <property type="molecule type" value="Genomic_DNA"/>
</dbReference>
<dbReference type="SMART" id="SM00560">
    <property type="entry name" value="LamGL"/>
    <property type="match status" value="2"/>
</dbReference>
<comment type="cofactor">
    <cofactor evidence="1">
        <name>Ca(2+)</name>
        <dbReference type="ChEBI" id="CHEBI:29108"/>
    </cofactor>
</comment>
<protein>
    <recommendedName>
        <fullName evidence="7">PA14 domain-containing protein</fullName>
    </recommendedName>
</protein>